<reference evidence="1 2" key="1">
    <citation type="journal article" date="2003" name="Int. J. Syst. Evol. Microbiol.">
        <title>Virgibacillus carmonensis sp. nov., Virgibacillus necropolis sp. nov. and Virgibacillus picturae sp. nov., three novel species isolated from deteriorated mural paintings, transfer of the species of the genus salibacillus to Virgibacillus, as Virgibacillus marismortui comb. nov. and Virgibacillus salexigens comb. nov., and emended description of the genus Virgibacillus.</title>
        <authorList>
            <person name="Heyrman J."/>
            <person name="Logan N.A."/>
            <person name="Busse H.J."/>
            <person name="Balcaen A."/>
            <person name="Lebbe L."/>
            <person name="Rodriguez-Diaz M."/>
            <person name="Swings J."/>
            <person name="De Vos P."/>
        </authorList>
    </citation>
    <scope>NUCLEOTIDE SEQUENCE [LARGE SCALE GENOMIC DNA]</scope>
    <source>
        <strain evidence="1 2">LMG 19488</strain>
    </source>
</reference>
<sequence>MDNSEANKDHSSFFEHIGYAKHKSEQGDVVIGLNMNENLLVGDGTIPSGVFASMIDIVIGSTIASIGIPTTTVNLNFTYFDLTNKGPYTAFASITYRDGKMFTGEGYVIDKSKNTVAKGIGTFKAISTSRPNF</sequence>
<dbReference type="AlphaFoldDB" id="A0A221MEQ4"/>
<evidence type="ECO:0000313" key="1">
    <source>
        <dbReference type="EMBL" id="ASN06114.1"/>
    </source>
</evidence>
<dbReference type="OrthoDB" id="337200at2"/>
<dbReference type="SUPFAM" id="SSF54637">
    <property type="entry name" value="Thioesterase/thiol ester dehydrase-isomerase"/>
    <property type="match status" value="1"/>
</dbReference>
<protein>
    <recommendedName>
        <fullName evidence="3">Thioesterase</fullName>
    </recommendedName>
</protein>
<name>A0A221MEQ4_9BACI</name>
<accession>A0A221MEQ4</accession>
<dbReference type="Proteomes" id="UP000204391">
    <property type="component" value="Chromosome"/>
</dbReference>
<proteinExistence type="predicted"/>
<dbReference type="Gene3D" id="3.10.129.10">
    <property type="entry name" value="Hotdog Thioesterase"/>
    <property type="match status" value="1"/>
</dbReference>
<dbReference type="EMBL" id="CP022437">
    <property type="protein sequence ID" value="ASN06114.1"/>
    <property type="molecule type" value="Genomic_DNA"/>
</dbReference>
<organism evidence="1 2">
    <name type="scientific">Virgibacillus necropolis</name>
    <dbReference type="NCBI Taxonomy" id="163877"/>
    <lineage>
        <taxon>Bacteria</taxon>
        <taxon>Bacillati</taxon>
        <taxon>Bacillota</taxon>
        <taxon>Bacilli</taxon>
        <taxon>Bacillales</taxon>
        <taxon>Bacillaceae</taxon>
        <taxon>Virgibacillus</taxon>
    </lineage>
</organism>
<dbReference type="KEGG" id="vne:CFK40_14340"/>
<dbReference type="RefSeq" id="WP_089532990.1">
    <property type="nucleotide sequence ID" value="NZ_CP022437.1"/>
</dbReference>
<evidence type="ECO:0008006" key="3">
    <source>
        <dbReference type="Google" id="ProtNLM"/>
    </source>
</evidence>
<keyword evidence="2" id="KW-1185">Reference proteome</keyword>
<gene>
    <name evidence="1" type="ORF">CFK40_14340</name>
</gene>
<evidence type="ECO:0000313" key="2">
    <source>
        <dbReference type="Proteomes" id="UP000204391"/>
    </source>
</evidence>
<dbReference type="InterPro" id="IPR029069">
    <property type="entry name" value="HotDog_dom_sf"/>
</dbReference>